<sequence length="217" mass="22576">MRPHVLCLVPTPTRLGFAPSTTSSHSMAGQQVLHAVAPPPPPSDLIASALSIPLSQVGAEHVGRKLRLLVQILDIDNSASHILVTGAGHGARPTILMELSVALLGHSPGVLDVSHARAGYAASTTSLPTRPTPSTAVSSTGTHPSLPPGPTVPRQRLVLARGEWITVVGWLEPSALADVVVPPPGFLQPPRCVLEAIFIAPAREPPVGAIFRGEIPF</sequence>
<feature type="compositionally biased region" description="Low complexity" evidence="1">
    <location>
        <begin position="122"/>
        <end position="136"/>
    </location>
</feature>
<keyword evidence="3" id="KW-1185">Reference proteome</keyword>
<evidence type="ECO:0000256" key="1">
    <source>
        <dbReference type="SAM" id="MobiDB-lite"/>
    </source>
</evidence>
<accession>A0A427XT07</accession>
<comment type="caution">
    <text evidence="2">The sequence shown here is derived from an EMBL/GenBank/DDBJ whole genome shotgun (WGS) entry which is preliminary data.</text>
</comment>
<proteinExistence type="predicted"/>
<evidence type="ECO:0000313" key="3">
    <source>
        <dbReference type="Proteomes" id="UP000279236"/>
    </source>
</evidence>
<protein>
    <submittedName>
        <fullName evidence="2">Uncharacterized protein</fullName>
    </submittedName>
</protein>
<feature type="region of interest" description="Disordered" evidence="1">
    <location>
        <begin position="122"/>
        <end position="152"/>
    </location>
</feature>
<reference evidence="2 3" key="1">
    <citation type="submission" date="2018-11" db="EMBL/GenBank/DDBJ databases">
        <title>Genome sequence of Apiotrichum porosum DSM 27194.</title>
        <authorList>
            <person name="Aliyu H."/>
            <person name="Gorte O."/>
            <person name="Ochsenreither K."/>
        </authorList>
    </citation>
    <scope>NUCLEOTIDE SEQUENCE [LARGE SCALE GENOMIC DNA]</scope>
    <source>
        <strain evidence="2 3">DSM 27194</strain>
    </source>
</reference>
<gene>
    <name evidence="2" type="ORF">EHS24_008174</name>
</gene>
<dbReference type="EMBL" id="RSCE01000006">
    <property type="protein sequence ID" value="RSH81974.1"/>
    <property type="molecule type" value="Genomic_DNA"/>
</dbReference>
<dbReference type="Proteomes" id="UP000279236">
    <property type="component" value="Unassembled WGS sequence"/>
</dbReference>
<name>A0A427XT07_9TREE</name>
<dbReference type="GeneID" id="39592717"/>
<dbReference type="OrthoDB" id="3258172at2759"/>
<dbReference type="AlphaFoldDB" id="A0A427XT07"/>
<dbReference type="RefSeq" id="XP_028476429.1">
    <property type="nucleotide sequence ID" value="XM_028623496.1"/>
</dbReference>
<organism evidence="2 3">
    <name type="scientific">Apiotrichum porosum</name>
    <dbReference type="NCBI Taxonomy" id="105984"/>
    <lineage>
        <taxon>Eukaryota</taxon>
        <taxon>Fungi</taxon>
        <taxon>Dikarya</taxon>
        <taxon>Basidiomycota</taxon>
        <taxon>Agaricomycotina</taxon>
        <taxon>Tremellomycetes</taxon>
        <taxon>Trichosporonales</taxon>
        <taxon>Trichosporonaceae</taxon>
        <taxon>Apiotrichum</taxon>
    </lineage>
</organism>
<evidence type="ECO:0000313" key="2">
    <source>
        <dbReference type="EMBL" id="RSH81974.1"/>
    </source>
</evidence>